<evidence type="ECO:0000256" key="7">
    <source>
        <dbReference type="ARBA" id="ARBA00048258"/>
    </source>
</evidence>
<dbReference type="NCBIfam" id="TIGR00018">
    <property type="entry name" value="panC"/>
    <property type="match status" value="1"/>
</dbReference>
<organism evidence="9 10">
    <name type="scientific">Terrisporobacter glycolicus ATCC 14880 = DSM 1288</name>
    <dbReference type="NCBI Taxonomy" id="1121315"/>
    <lineage>
        <taxon>Bacteria</taxon>
        <taxon>Bacillati</taxon>
        <taxon>Bacillota</taxon>
        <taxon>Clostridia</taxon>
        <taxon>Peptostreptococcales</taxon>
        <taxon>Peptostreptococcaceae</taxon>
        <taxon>Terrisporobacter</taxon>
    </lineage>
</organism>
<dbReference type="Gene3D" id="3.30.1300.10">
    <property type="entry name" value="Pantoate-beta-alanine ligase, C-terminal domain"/>
    <property type="match status" value="1"/>
</dbReference>
<evidence type="ECO:0000256" key="3">
    <source>
        <dbReference type="ARBA" id="ARBA00022598"/>
    </source>
</evidence>
<dbReference type="EC" id="6.3.2.1" evidence="8"/>
<proteinExistence type="inferred from homology"/>
<dbReference type="PANTHER" id="PTHR21299:SF1">
    <property type="entry name" value="PANTOATE--BETA-ALANINE LIGASE"/>
    <property type="match status" value="1"/>
</dbReference>
<feature type="binding site" evidence="8">
    <location>
        <begin position="30"/>
        <end position="37"/>
    </location>
    <ligand>
        <name>ATP</name>
        <dbReference type="ChEBI" id="CHEBI:30616"/>
    </ligand>
</feature>
<dbReference type="NCBIfam" id="TIGR00125">
    <property type="entry name" value="cyt_tran_rel"/>
    <property type="match status" value="1"/>
</dbReference>
<dbReference type="InterPro" id="IPR003721">
    <property type="entry name" value="Pantoate_ligase"/>
</dbReference>
<dbReference type="GO" id="GO:0004592">
    <property type="term" value="F:pantoate-beta-alanine ligase activity"/>
    <property type="evidence" value="ECO:0007669"/>
    <property type="project" value="UniProtKB-EC"/>
</dbReference>
<keyword evidence="3 8" id="KW-0436">Ligase</keyword>
<comment type="catalytic activity">
    <reaction evidence="7 8">
        <text>(R)-pantoate + beta-alanine + ATP = (R)-pantothenate + AMP + diphosphate + H(+)</text>
        <dbReference type="Rhea" id="RHEA:10912"/>
        <dbReference type="ChEBI" id="CHEBI:15378"/>
        <dbReference type="ChEBI" id="CHEBI:15980"/>
        <dbReference type="ChEBI" id="CHEBI:29032"/>
        <dbReference type="ChEBI" id="CHEBI:30616"/>
        <dbReference type="ChEBI" id="CHEBI:33019"/>
        <dbReference type="ChEBI" id="CHEBI:57966"/>
        <dbReference type="ChEBI" id="CHEBI:456215"/>
        <dbReference type="EC" id="6.3.2.1"/>
    </reaction>
</comment>
<keyword evidence="4 8" id="KW-0566">Pantothenate biosynthesis</keyword>
<evidence type="ECO:0000256" key="8">
    <source>
        <dbReference type="HAMAP-Rule" id="MF_00158"/>
    </source>
</evidence>
<dbReference type="CDD" id="cd00560">
    <property type="entry name" value="PanC"/>
    <property type="match status" value="1"/>
</dbReference>
<comment type="pathway">
    <text evidence="1 8">Cofactor biosynthesis; (R)-pantothenate biosynthesis; (R)-pantothenate from (R)-pantoate and beta-alanine: step 1/1.</text>
</comment>
<feature type="binding site" evidence="8">
    <location>
        <position position="61"/>
    </location>
    <ligand>
        <name>(R)-pantoate</name>
        <dbReference type="ChEBI" id="CHEBI:15980"/>
    </ligand>
</feature>
<feature type="binding site" evidence="8">
    <location>
        <position position="61"/>
    </location>
    <ligand>
        <name>beta-alanine</name>
        <dbReference type="ChEBI" id="CHEBI:57966"/>
    </ligand>
</feature>
<evidence type="ECO:0000256" key="4">
    <source>
        <dbReference type="ARBA" id="ARBA00022655"/>
    </source>
</evidence>
<evidence type="ECO:0000256" key="1">
    <source>
        <dbReference type="ARBA" id="ARBA00004990"/>
    </source>
</evidence>
<feature type="binding site" evidence="8">
    <location>
        <begin position="147"/>
        <end position="150"/>
    </location>
    <ligand>
        <name>ATP</name>
        <dbReference type="ChEBI" id="CHEBI:30616"/>
    </ligand>
</feature>
<dbReference type="InterPro" id="IPR042176">
    <property type="entry name" value="Pantoate_ligase_C"/>
</dbReference>
<dbReference type="SUPFAM" id="SSF52374">
    <property type="entry name" value="Nucleotidylyl transferase"/>
    <property type="match status" value="1"/>
</dbReference>
<comment type="miscellaneous">
    <text evidence="8">The reaction proceeds by a bi uni uni bi ping pong mechanism.</text>
</comment>
<evidence type="ECO:0000256" key="5">
    <source>
        <dbReference type="ARBA" id="ARBA00022741"/>
    </source>
</evidence>
<comment type="function">
    <text evidence="8">Catalyzes the condensation of pantoate with beta-alanine in an ATP-dependent reaction via a pantoyl-adenylate intermediate.</text>
</comment>
<keyword evidence="5 8" id="KW-0547">Nucleotide-binding</keyword>
<name>A0ABZ2EVP6_9FIRM</name>
<gene>
    <name evidence="8 9" type="primary">panC</name>
    <name evidence="9" type="ORF">TEGL_24210</name>
</gene>
<sequence length="282" mass="31833">MVVIDAIDPIRKQVNEWKKEGLSVGLVPTMGYLHQGHQSLIEKAAQENDKVVVSIFVNPRQFGPKEDLATYPRDFDRDKQICEFAGTDLIFYPSADVMYNKDFSTSVNMSGLTDNLCGKSRPTHFTGVCTVVNKLFNIVTPDRAYFGQKDAQQLFIIKRMVRDLNINVEIVGCPIIREENGLAKSSRNTYLSDNERMAATVLNKSLIKAKDLIENGISNVDSVLNIIKETIECEPLAKIDYINIVDIDSLRNVDSIDRSVLVAIAVYVNKTRLIDNFIYEIY</sequence>
<dbReference type="RefSeq" id="WP_018590527.1">
    <property type="nucleotide sequence ID" value="NZ_CP117523.1"/>
</dbReference>
<feature type="binding site" evidence="8">
    <location>
        <position position="176"/>
    </location>
    <ligand>
        <name>ATP</name>
        <dbReference type="ChEBI" id="CHEBI:30616"/>
    </ligand>
</feature>
<dbReference type="Proteomes" id="UP001348492">
    <property type="component" value="Chromosome"/>
</dbReference>
<reference evidence="9 10" key="1">
    <citation type="journal article" date="2023" name="PLoS ONE">
        <title>Genome-based metabolic and phylogenomic analysis of three Terrisporobacter species.</title>
        <authorList>
            <person name="Boer T."/>
            <person name="Bengelsdorf F.R."/>
            <person name="Bomeke M."/>
            <person name="Daniel R."/>
            <person name="Poehlein A."/>
        </authorList>
    </citation>
    <scope>NUCLEOTIDE SEQUENCE [LARGE SCALE GENOMIC DNA]</scope>
    <source>
        <strain evidence="9 10">DSM 1288</strain>
    </source>
</reference>
<dbReference type="InterPro" id="IPR014729">
    <property type="entry name" value="Rossmann-like_a/b/a_fold"/>
</dbReference>
<accession>A0ABZ2EVP6</accession>
<protein>
    <recommendedName>
        <fullName evidence="8">Pantothenate synthetase</fullName>
        <shortName evidence="8">PS</shortName>
        <ecNumber evidence="8">6.3.2.1</ecNumber>
    </recommendedName>
    <alternativeName>
        <fullName evidence="8">Pantoate--beta-alanine ligase</fullName>
    </alternativeName>
    <alternativeName>
        <fullName evidence="8">Pantoate-activating enzyme</fullName>
    </alternativeName>
</protein>
<dbReference type="Pfam" id="PF02569">
    <property type="entry name" value="Pantoate_ligase"/>
    <property type="match status" value="1"/>
</dbReference>
<feature type="binding site" evidence="8">
    <location>
        <begin position="184"/>
        <end position="187"/>
    </location>
    <ligand>
        <name>ATP</name>
        <dbReference type="ChEBI" id="CHEBI:30616"/>
    </ligand>
</feature>
<evidence type="ECO:0000313" key="9">
    <source>
        <dbReference type="EMBL" id="WWD83999.1"/>
    </source>
</evidence>
<dbReference type="HAMAP" id="MF_00158">
    <property type="entry name" value="PanC"/>
    <property type="match status" value="1"/>
</dbReference>
<feature type="active site" description="Proton donor" evidence="8">
    <location>
        <position position="37"/>
    </location>
</feature>
<feature type="binding site" evidence="8">
    <location>
        <position position="153"/>
    </location>
    <ligand>
        <name>(R)-pantoate</name>
        <dbReference type="ChEBI" id="CHEBI:15980"/>
    </ligand>
</feature>
<dbReference type="PANTHER" id="PTHR21299">
    <property type="entry name" value="CYTIDYLATE KINASE/PANTOATE-BETA-ALANINE LIGASE"/>
    <property type="match status" value="1"/>
</dbReference>
<dbReference type="EMBL" id="CP117523">
    <property type="protein sequence ID" value="WWD83999.1"/>
    <property type="molecule type" value="Genomic_DNA"/>
</dbReference>
<keyword evidence="10" id="KW-1185">Reference proteome</keyword>
<dbReference type="InterPro" id="IPR004821">
    <property type="entry name" value="Cyt_trans-like"/>
</dbReference>
<keyword evidence="8" id="KW-0963">Cytoplasm</keyword>
<evidence type="ECO:0000256" key="6">
    <source>
        <dbReference type="ARBA" id="ARBA00022840"/>
    </source>
</evidence>
<comment type="subcellular location">
    <subcellularLocation>
        <location evidence="8">Cytoplasm</location>
    </subcellularLocation>
</comment>
<comment type="similarity">
    <text evidence="2 8">Belongs to the pantothenate synthetase family.</text>
</comment>
<keyword evidence="6 8" id="KW-0067">ATP-binding</keyword>
<evidence type="ECO:0000256" key="2">
    <source>
        <dbReference type="ARBA" id="ARBA00009256"/>
    </source>
</evidence>
<dbReference type="Gene3D" id="3.40.50.620">
    <property type="entry name" value="HUPs"/>
    <property type="match status" value="1"/>
</dbReference>
<evidence type="ECO:0000313" key="10">
    <source>
        <dbReference type="Proteomes" id="UP001348492"/>
    </source>
</evidence>
<comment type="subunit">
    <text evidence="8">Homodimer.</text>
</comment>